<proteinExistence type="predicted"/>
<name>A0A8T1W8U1_9STRA</name>
<feature type="compositionally biased region" description="Basic and acidic residues" evidence="2">
    <location>
        <begin position="1281"/>
        <end position="1294"/>
    </location>
</feature>
<gene>
    <name evidence="3" type="ORF">PHYPSEUDO_011116</name>
</gene>
<dbReference type="Proteomes" id="UP000694044">
    <property type="component" value="Unassembled WGS sequence"/>
</dbReference>
<evidence type="ECO:0000256" key="2">
    <source>
        <dbReference type="SAM" id="MobiDB-lite"/>
    </source>
</evidence>
<reference evidence="3" key="1">
    <citation type="submission" date="2021-02" db="EMBL/GenBank/DDBJ databases">
        <authorList>
            <person name="Palmer J.M."/>
        </authorList>
    </citation>
    <scope>NUCLEOTIDE SEQUENCE</scope>
    <source>
        <strain evidence="3">SCRP734</strain>
    </source>
</reference>
<protein>
    <submittedName>
        <fullName evidence="3">Uncharacterized protein</fullName>
    </submittedName>
</protein>
<feature type="coiled-coil region" evidence="1">
    <location>
        <begin position="134"/>
        <end position="161"/>
    </location>
</feature>
<evidence type="ECO:0000313" key="4">
    <source>
        <dbReference type="Proteomes" id="UP000694044"/>
    </source>
</evidence>
<dbReference type="EMBL" id="JAGDFM010000049">
    <property type="protein sequence ID" value="KAG7389138.1"/>
    <property type="molecule type" value="Genomic_DNA"/>
</dbReference>
<comment type="caution">
    <text evidence="3">The sequence shown here is derived from an EMBL/GenBank/DDBJ whole genome shotgun (WGS) entry which is preliminary data.</text>
</comment>
<feature type="region of interest" description="Disordered" evidence="2">
    <location>
        <begin position="1244"/>
        <end position="1310"/>
    </location>
</feature>
<feature type="compositionally biased region" description="Low complexity" evidence="2">
    <location>
        <begin position="1301"/>
        <end position="1310"/>
    </location>
</feature>
<evidence type="ECO:0000256" key="1">
    <source>
        <dbReference type="SAM" id="Coils"/>
    </source>
</evidence>
<evidence type="ECO:0000313" key="3">
    <source>
        <dbReference type="EMBL" id="KAG7389138.1"/>
    </source>
</evidence>
<accession>A0A8T1W8U1</accession>
<keyword evidence="1" id="KW-0175">Coiled coil</keyword>
<feature type="compositionally biased region" description="Basic residues" evidence="2">
    <location>
        <begin position="1257"/>
        <end position="1280"/>
    </location>
</feature>
<sequence>MEQGSARELLRASATDADAVRQYLQSVEADEVRPRACCPDIQVSSPFSRSFINPNPMRVQLNGLLDGIAPRARAKGKKKSDFLVQDDWLPLVHLLVHCEATRLRAASRIIQVLRRGSPSELESMQLLTEVNLGYSSALDELQELRKKLQRTQHALKRRKLLEEILVVLDIVFSFLEEVVSDAKPSAGGKVLPQLLGLVPYFLGMSAELSLEGEGETGTSGNLAKLLELPWSCQTVPSLLDVLVEDSSLMSRESWKQLQENVERMVTTSPEMASDTMNPVIRECVLVANVTGDHKWIGIARYLLRQLPVHLRQEAEFNLQMSFNQSTRIVSLVCESIRSSKVSEGGGVVLKDASNLFDDVECGALDLKTDWRDLFLLLHSLQASKPILHHRTSSSRVATEASVFTNIERLAWWIVESDFTAFTRTAASNDTGSRTAGKTIEMHALDQVELLLNFGGKQIHSREWKALLLMDIAFFWIEQSNSTRGDDKVAISKFTLALMLLQAIFETAPETRAEVLSSLFERSQKPGQKKIAGETLSQLFISQSGKLFPHLNAIQDWLSMQFQRSFGSAREFFLIASRLATQYKDLYNFLMVFLRKLLSTGNRSHQQFAVDMWSTWLDHRLPFNEQQEEEIVSALKNSVAACHEIQAWSFGRLEQVFQCGGGSMEESSISLRKNSWEELHRFFSQEVGNFIVPRISGFVRFGNEDDEDSSDEYDDDDESGLSRFRFSTLDAIYQQNASLDGAASIGLVFQKLLSCLIQFEKAASQSKFSSEGLLIESLNEKDADIKQWLVDLVSNWKYFFHWICQDSDDLLNQPIQGRICEKSAWWKLVARIYIGCGICNIAIEMLMWRQRGGDSVDRDTANQDLMAFRADNGGISVWSLMEVEFSLHRMVQKLATQYANEMGTSLSKEYLRAASYGLHRVLQPDNLQILTGIKNTLEEIVVSSSPQHERPSGMSFDAVLFALDSCCSTFGYEDPLGAFYSCDREGDAHSKDGSTLETLLCIYSNVRDRIVTVPDLFDTDSVDNLFNDRHGGRDESTCKLQFSLYADSISTKFPSSARHLVVPGKNAKSVVLLDTKGGEEMLEHVCAAIGRALEMLIKATSQHSVHDQLGQVLQNISWSKQPEVQGSGGRNNIVRLSRYFLSDVKECAQQDGLTKLPVSCASLSKRLRDIAAETADGSMVCSDVHALSSLAYDVLCDNVVYNPRLLRLLMNICLPTHLALHIDMFVTLESKIEGIMQACGINPAEDTGASANTGDDHRRRRLALKKKREKNGTPARRRRLRQGFDARPHYGLRVDSEEESDASYSSDSDVSVRSDGCSAAIDCNASDVRSNLDASPNRDRIPHLQSHASQSIAILAVLAVLEQSQATLLSAITAKNSDSEPCSFPHYQKILGYIRIHELVNRAINDNREFSWGIRKVLLKILHMIELGLRIGKASAVMQKGDESELGLSNEITICVYESSILSALRSRTWVDGIKDASQDSGTKTKVSATLLKMDIFFLQVPGTVQMWLKETTICHDTKERLKALVALVKEKIAPTDKTNVRHGKAKARQRLVGVIPIVRKRRKRLRSRHPIIDAFLNEEDGADAFADLEDFIE</sequence>
<dbReference type="OrthoDB" id="162726at2759"/>
<keyword evidence="4" id="KW-1185">Reference proteome</keyword>
<organism evidence="3 4">
    <name type="scientific">Phytophthora pseudosyringae</name>
    <dbReference type="NCBI Taxonomy" id="221518"/>
    <lineage>
        <taxon>Eukaryota</taxon>
        <taxon>Sar</taxon>
        <taxon>Stramenopiles</taxon>
        <taxon>Oomycota</taxon>
        <taxon>Peronosporomycetes</taxon>
        <taxon>Peronosporales</taxon>
        <taxon>Peronosporaceae</taxon>
        <taxon>Phytophthora</taxon>
    </lineage>
</organism>